<feature type="region of interest" description="Disordered" evidence="2">
    <location>
        <begin position="311"/>
        <end position="331"/>
    </location>
</feature>
<evidence type="ECO:0000256" key="2">
    <source>
        <dbReference type="SAM" id="MobiDB-lite"/>
    </source>
</evidence>
<organism evidence="4 5">
    <name type="scientific">Fasciola hepatica</name>
    <name type="common">Liver fluke</name>
    <dbReference type="NCBI Taxonomy" id="6192"/>
    <lineage>
        <taxon>Eukaryota</taxon>
        <taxon>Metazoa</taxon>
        <taxon>Spiralia</taxon>
        <taxon>Lophotrochozoa</taxon>
        <taxon>Platyhelminthes</taxon>
        <taxon>Trematoda</taxon>
        <taxon>Digenea</taxon>
        <taxon>Plagiorchiida</taxon>
        <taxon>Echinostomata</taxon>
        <taxon>Echinostomatoidea</taxon>
        <taxon>Fasciolidae</taxon>
        <taxon>Fasciola</taxon>
    </lineage>
</organism>
<feature type="region of interest" description="Disordered" evidence="2">
    <location>
        <begin position="1"/>
        <end position="40"/>
    </location>
</feature>
<dbReference type="EMBL" id="JXXN02000893">
    <property type="protein sequence ID" value="THD26032.1"/>
    <property type="molecule type" value="Genomic_DNA"/>
</dbReference>
<feature type="compositionally biased region" description="Low complexity" evidence="2">
    <location>
        <begin position="78"/>
        <end position="89"/>
    </location>
</feature>
<evidence type="ECO:0000313" key="5">
    <source>
        <dbReference type="Proteomes" id="UP000230066"/>
    </source>
</evidence>
<protein>
    <submittedName>
        <fullName evidence="4">Uncharacterized protein</fullName>
    </submittedName>
</protein>
<feature type="coiled-coil region" evidence="1">
    <location>
        <begin position="746"/>
        <end position="819"/>
    </location>
</feature>
<feature type="transmembrane region" description="Helical" evidence="3">
    <location>
        <begin position="887"/>
        <end position="910"/>
    </location>
</feature>
<accession>A0A4E0S109</accession>
<feature type="region of interest" description="Disordered" evidence="2">
    <location>
        <begin position="648"/>
        <end position="670"/>
    </location>
</feature>
<comment type="caution">
    <text evidence="4">The sequence shown here is derived from an EMBL/GenBank/DDBJ whole genome shotgun (WGS) entry which is preliminary data.</text>
</comment>
<dbReference type="AlphaFoldDB" id="A0A4E0S109"/>
<reference evidence="4" key="1">
    <citation type="submission" date="2019-03" db="EMBL/GenBank/DDBJ databases">
        <title>Improved annotation for the trematode Fasciola hepatica.</title>
        <authorList>
            <person name="Choi Y.-J."/>
            <person name="Martin J."/>
            <person name="Mitreva M."/>
        </authorList>
    </citation>
    <scope>NUCLEOTIDE SEQUENCE [LARGE SCALE GENOMIC DNA]</scope>
</reference>
<feature type="compositionally biased region" description="Basic residues" evidence="2">
    <location>
        <begin position="1"/>
        <end position="11"/>
    </location>
</feature>
<sequence>MVVESRRRHHMGASSPTRGGGDSLSFSDRLSGSVSAGTKGTLTATSTCARNSVPTSPASAHSDASFSPKMKTPIVVASCESQSPRSSRSVNHPSSTPTVHSMLLEQANGPESLGVTEVSREPEHSLSPHEISVDHTDNLDLSRTRSDANVVADTHMDAIDTTMTQVKLAQLRHDVLQLESALHKNTTSQKELEDWLFEQMGMVGMSGNGSLVESSRTGDFDTNVKRRYEEHTRLLTQQSKALRDQLQATRYVITQLEVQGIPIGVSPKLYVRQLLKGRSKSTSGQPPPKPGIIEPMPSTLVNETNIYRKPSEPASFTLDSQGERSFPARSSSTLPAMEYQHSSPPHARQSRTLPAGTDYLTTSIPKRPSNASFKAIFVPEPSQPWNDLKTVVSSASLLAKALEPDNQVIGVPANTQYTGSPHASIFSYPTSPEGMMEDSTDRGSKQTQRFYQTGASKQQPTHSGNVLHTVYHGLGHFGRRLKGRTRSASAENLFTGSLSDYQSPIPPSKTRKSRFWGRSPWPSSAPKRGAKGVPVSGNLPLDQTILQSPERSVTMDARMPSKNRSQTESMSSTGGLVLGGAAGGHLSVPVANGLGSVAGLGGLAAFKAHTYSELNAADGAANLLSEEANECTLARILELLGSTSALAPSTAHAPSAPCEHPVGRVGSSGSSISVSALPSNGVKPASTTPDGHALSVSQQQIAPHLLLTTPAPGTQVPGATASLTYKVALAFTVFYRLHNAQLAALKVQQANAHQDLREELNAMRRENLDLQNSINNLTAELGAIRRDAHTREELQNQKLSNAIARIEQLDATAEQSRQSLQHDLVNLHNEFRDGLYSLEYQLTTKTRDLSDNIATISNKVSIIEKPSEHGPSGGANNSELSRIRHKVLHYLTDLCVSFFALLTMLLQVIIRCLNMGAVVTENRSDSICANTWGFFDLVFRVRAVSFSVILGLCFLLVYIADPLINVLNDRDVRNTSSVWRDVAIGFLSVFRRFSRSSS</sequence>
<feature type="region of interest" description="Disordered" evidence="2">
    <location>
        <begin position="502"/>
        <end position="541"/>
    </location>
</feature>
<gene>
    <name evidence="4" type="ORF">D915_003201</name>
</gene>
<evidence type="ECO:0000256" key="3">
    <source>
        <dbReference type="SAM" id="Phobius"/>
    </source>
</evidence>
<feature type="region of interest" description="Disordered" evidence="2">
    <location>
        <begin position="78"/>
        <end position="97"/>
    </location>
</feature>
<keyword evidence="3" id="KW-1133">Transmembrane helix</keyword>
<feature type="region of interest" description="Disordered" evidence="2">
    <location>
        <begin position="48"/>
        <end position="67"/>
    </location>
</feature>
<feature type="compositionally biased region" description="Polar residues" evidence="2">
    <location>
        <begin position="48"/>
        <end position="65"/>
    </location>
</feature>
<feature type="transmembrane region" description="Helical" evidence="3">
    <location>
        <begin position="939"/>
        <end position="960"/>
    </location>
</feature>
<proteinExistence type="predicted"/>
<name>A0A4E0S109_FASHE</name>
<dbReference type="Proteomes" id="UP000230066">
    <property type="component" value="Unassembled WGS sequence"/>
</dbReference>
<feature type="compositionally biased region" description="Polar residues" evidence="2">
    <location>
        <begin position="24"/>
        <end position="40"/>
    </location>
</feature>
<keyword evidence="3" id="KW-0472">Membrane</keyword>
<keyword evidence="3" id="KW-0812">Transmembrane</keyword>
<evidence type="ECO:0000256" key="1">
    <source>
        <dbReference type="SAM" id="Coils"/>
    </source>
</evidence>
<keyword evidence="1" id="KW-0175">Coiled coil</keyword>
<keyword evidence="5" id="KW-1185">Reference proteome</keyword>
<feature type="region of interest" description="Disordered" evidence="2">
    <location>
        <begin position="277"/>
        <end position="298"/>
    </location>
</feature>
<evidence type="ECO:0000313" key="4">
    <source>
        <dbReference type="EMBL" id="THD26032.1"/>
    </source>
</evidence>